<dbReference type="SUPFAM" id="SSF53756">
    <property type="entry name" value="UDP-Glycosyltransferase/glycogen phosphorylase"/>
    <property type="match status" value="1"/>
</dbReference>
<reference evidence="1" key="2">
    <citation type="journal article" date="2021" name="Syst. Appl. Microbiol.">
        <title>Roseomonas hellenica sp. nov., isolated from roots of wild-growing Alkanna tinctoria.</title>
        <authorList>
            <person name="Rat A."/>
            <person name="Naranjo H.D."/>
            <person name="Lebbe L."/>
            <person name="Cnockaert M."/>
            <person name="Krigas N."/>
            <person name="Grigoriadou K."/>
            <person name="Maloupa E."/>
            <person name="Willems A."/>
        </authorList>
    </citation>
    <scope>NUCLEOTIDE SEQUENCE</scope>
    <source>
        <strain evidence="1">LMG 31228</strain>
    </source>
</reference>
<dbReference type="EMBL" id="JAAEDL010000006">
    <property type="protein sequence ID" value="MBR0680513.1"/>
    <property type="molecule type" value="Genomic_DNA"/>
</dbReference>
<evidence type="ECO:0000313" key="1">
    <source>
        <dbReference type="EMBL" id="MBR0680513.1"/>
    </source>
</evidence>
<protein>
    <submittedName>
        <fullName evidence="1">Glycosyltransferase family 4 protein</fullName>
    </submittedName>
</protein>
<comment type="caution">
    <text evidence="1">The sequence shown here is derived from an EMBL/GenBank/DDBJ whole genome shotgun (WGS) entry which is preliminary data.</text>
</comment>
<dbReference type="Gene3D" id="3.40.50.2000">
    <property type="entry name" value="Glycogen Phosphorylase B"/>
    <property type="match status" value="4"/>
</dbReference>
<dbReference type="PANTHER" id="PTHR12526">
    <property type="entry name" value="GLYCOSYLTRANSFERASE"/>
    <property type="match status" value="1"/>
</dbReference>
<dbReference type="Proteomes" id="UP001138709">
    <property type="component" value="Unassembled WGS sequence"/>
</dbReference>
<gene>
    <name evidence="1" type="ORF">GXW74_08440</name>
</gene>
<reference evidence="1" key="1">
    <citation type="submission" date="2020-01" db="EMBL/GenBank/DDBJ databases">
        <authorList>
            <person name="Rat A."/>
        </authorList>
    </citation>
    <scope>NUCLEOTIDE SEQUENCE</scope>
    <source>
        <strain evidence="1">LMG 31228</strain>
    </source>
</reference>
<organism evidence="1 2">
    <name type="scientific">Neoroseomonas eburnea</name>
    <dbReference type="NCBI Taxonomy" id="1346889"/>
    <lineage>
        <taxon>Bacteria</taxon>
        <taxon>Pseudomonadati</taxon>
        <taxon>Pseudomonadota</taxon>
        <taxon>Alphaproteobacteria</taxon>
        <taxon>Acetobacterales</taxon>
        <taxon>Acetobacteraceae</taxon>
        <taxon>Neoroseomonas</taxon>
    </lineage>
</organism>
<dbReference type="Pfam" id="PF13692">
    <property type="entry name" value="Glyco_trans_1_4"/>
    <property type="match status" value="1"/>
</dbReference>
<keyword evidence="2" id="KW-1185">Reference proteome</keyword>
<evidence type="ECO:0000313" key="2">
    <source>
        <dbReference type="Proteomes" id="UP001138709"/>
    </source>
</evidence>
<name>A0A9X9X9X7_9PROT</name>
<dbReference type="AlphaFoldDB" id="A0A9X9X9X7"/>
<dbReference type="RefSeq" id="WP_211846034.1">
    <property type="nucleotide sequence ID" value="NZ_JAAEDL010000006.1"/>
</dbReference>
<sequence>MRRAALLYHPDGFTTAGGPMLGRRVAGEEFLRGLLRHGDIAELRALVQSPEHGAAFARHVAELAPGLAASAHGFDAPDRFDGAGTIFLPGAGMASYAWWRRRHRQNAFSLCGVTHTTATDRTMDAIGDLLVAPLQPWDALVCTSRAVQGMVRRLLEEHAAYLGQRFGATEVVGPALPIIPLGVDTAAYDQSEGARARWRESLGIGVEEVAVLVMGRLSLATKFTPGPMYLALEEAARGAAQRVHLILAGYFEAPRDRTIFLEGAAALCPSVTVHHVDATADPARREIWAAADLFTLPIDNIQETFGLAPVEAMAAGLPVVVTDWDGFRDTVGHGVHGFRVPTVMGGSGADLALRYAAGMDGYGNYLVGASLGVAMDVRAAAEAFATLIGNAERRRAMGAAARAHARATYDWAAVIPQYLRLFDALAKVRAEGAEQAPPRPGREPVPLRPDPLRAFAGYPTATLTPETRFVLAPGAGPQLLAARAGAPGTVSRGSLLPSMPTLTAMLARLAQGSATAAELAGPAPAAEAGRAVRGLMWMAKYDLVRRQP</sequence>
<dbReference type="CDD" id="cd03801">
    <property type="entry name" value="GT4_PimA-like"/>
    <property type="match status" value="1"/>
</dbReference>
<proteinExistence type="predicted"/>
<accession>A0A9X9X9X7</accession>